<organism evidence="1 2">
    <name type="scientific">Phocoenobacter skyensis</name>
    <dbReference type="NCBI Taxonomy" id="97481"/>
    <lineage>
        <taxon>Bacteria</taxon>
        <taxon>Pseudomonadati</taxon>
        <taxon>Pseudomonadota</taxon>
        <taxon>Gammaproteobacteria</taxon>
        <taxon>Pasteurellales</taxon>
        <taxon>Pasteurellaceae</taxon>
        <taxon>Phocoenobacter</taxon>
    </lineage>
</organism>
<evidence type="ECO:0000313" key="1">
    <source>
        <dbReference type="EMBL" id="MDP8175378.1"/>
    </source>
</evidence>
<dbReference type="AlphaFoldDB" id="A0AAJ6NEK4"/>
<dbReference type="RefSeq" id="WP_306387485.1">
    <property type="nucleotide sequence ID" value="NZ_JASAYT010000025.1"/>
</dbReference>
<reference evidence="1" key="1">
    <citation type="journal article" date="2023" name="Front. Microbiol.">
        <title>Phylogeography and host specificity of Pasteurellaceae pathogenic to sea-farmed fish in the north-east Atlantic.</title>
        <authorList>
            <person name="Gulla S."/>
            <person name="Colquhoun D.J."/>
            <person name="Olsen A.B."/>
            <person name="Spilsberg B."/>
            <person name="Lagesen K."/>
            <person name="Aakesson C.P."/>
            <person name="Strom S."/>
            <person name="Manji F."/>
            <person name="Birkbeck T.H."/>
            <person name="Nilsen H.K."/>
        </authorList>
    </citation>
    <scope>NUCLEOTIDE SEQUENCE</scope>
    <source>
        <strain evidence="1">98B1</strain>
    </source>
</reference>
<sequence>MMKQKINGIALYDLNTLPIKTIYQFAHHFFNLFNIIPNHISYMQSHSSDSQGETVSEIEASLEELQYQIDNNLIDNFRLLYSSTDRLWDVGFAFFDKQSEVGEEMNYIEIQFLDNISTLESEKIIHFLTTISAKTHIVYGIGYQLYGSMFEAFSYTLGLGVETLYNNESPYEWGEQLPSRTDETPLYFNQLRMVYPINILNDNHLNFPLSQLTLKAWILSNNKNGKITNLDNQNYLWLVESSELERINAVLSKEGILISASV</sequence>
<accession>A0AAJ6NEK4</accession>
<name>A0AAJ6NEK4_9PAST</name>
<gene>
    <name evidence="1" type="ORF">QJU97_07910</name>
</gene>
<dbReference type="Proteomes" id="UP001231736">
    <property type="component" value="Unassembled WGS sequence"/>
</dbReference>
<evidence type="ECO:0000313" key="2">
    <source>
        <dbReference type="Proteomes" id="UP001231736"/>
    </source>
</evidence>
<proteinExistence type="predicted"/>
<protein>
    <submittedName>
        <fullName evidence="1">Uncharacterized protein</fullName>
    </submittedName>
</protein>
<comment type="caution">
    <text evidence="1">The sequence shown here is derived from an EMBL/GenBank/DDBJ whole genome shotgun (WGS) entry which is preliminary data.</text>
</comment>
<dbReference type="EMBL" id="JASAYT010000025">
    <property type="protein sequence ID" value="MDP8175378.1"/>
    <property type="molecule type" value="Genomic_DNA"/>
</dbReference>